<proteinExistence type="inferred from homology"/>
<dbReference type="Proteomes" id="UP001610411">
    <property type="component" value="Unassembled WGS sequence"/>
</dbReference>
<dbReference type="FunFam" id="3.80.10.10:FF:000079">
    <property type="entry name" value="PRAME family member 18"/>
    <property type="match status" value="1"/>
</dbReference>
<dbReference type="PIRSF" id="PIRSF038286">
    <property type="entry name" value="PRAME"/>
    <property type="match status" value="1"/>
</dbReference>
<dbReference type="PANTHER" id="PTHR14224:SF19">
    <property type="entry name" value="PRAME FAMILY MEMBER 11-RELATED"/>
    <property type="match status" value="1"/>
</dbReference>
<keyword evidence="5" id="KW-1185">Reference proteome</keyword>
<dbReference type="AlphaFoldDB" id="A0ABD2E4B3"/>
<protein>
    <submittedName>
        <fullName evidence="4">PRAME family member 2</fullName>
    </submittedName>
</protein>
<keyword evidence="3" id="KW-0677">Repeat</keyword>
<dbReference type="InterPro" id="IPR032675">
    <property type="entry name" value="LRR_dom_sf"/>
</dbReference>
<comment type="similarity">
    <text evidence="1">Belongs to the PRAME family.</text>
</comment>
<comment type="caution">
    <text evidence="4">The sequence shown here is derived from an EMBL/GenBank/DDBJ whole genome shotgun (WGS) entry which is preliminary data.</text>
</comment>
<feature type="non-terminal residue" evidence="4">
    <location>
        <position position="451"/>
    </location>
</feature>
<accession>A0ABD2E4B3</accession>
<dbReference type="EMBL" id="JBFSEQ010000007">
    <property type="protein sequence ID" value="KAL2773356.1"/>
    <property type="molecule type" value="Genomic_DNA"/>
</dbReference>
<dbReference type="Gene3D" id="3.80.10.10">
    <property type="entry name" value="Ribonuclease Inhibitor"/>
    <property type="match status" value="1"/>
</dbReference>
<gene>
    <name evidence="4" type="ORF">WCI35_021531</name>
</gene>
<keyword evidence="2" id="KW-0433">Leucine-rich repeat</keyword>
<dbReference type="PANTHER" id="PTHR14224">
    <property type="entry name" value="SIMILAR TO PREFERENTIALLY EXPRESSED ANTIGEN IN MELANOMA-LIKE 3"/>
    <property type="match status" value="1"/>
</dbReference>
<name>A0ABD2E4B3_DAUMA</name>
<reference evidence="4 5" key="1">
    <citation type="journal article" date="2024" name="G3 (Bethesda)">
        <title>A hybrid genome assembly of the endangered aye-aye (Daubentonia madagascariensis).</title>
        <authorList>
            <person name="Versoza C.J."/>
            <person name="Pfeifer S.P."/>
        </authorList>
    </citation>
    <scope>NUCLEOTIDE SEQUENCE [LARGE SCALE GENOMIC DNA]</scope>
    <source>
        <strain evidence="4">6821</strain>
    </source>
</reference>
<dbReference type="SUPFAM" id="SSF52047">
    <property type="entry name" value="RNI-like"/>
    <property type="match status" value="1"/>
</dbReference>
<dbReference type="InterPro" id="IPR026271">
    <property type="entry name" value="PRAME"/>
</dbReference>
<evidence type="ECO:0000313" key="5">
    <source>
        <dbReference type="Proteomes" id="UP001610411"/>
    </source>
</evidence>
<dbReference type="InterPro" id="IPR050694">
    <property type="entry name" value="LRRC14/PRAME"/>
</dbReference>
<evidence type="ECO:0000256" key="2">
    <source>
        <dbReference type="ARBA" id="ARBA00022614"/>
    </source>
</evidence>
<evidence type="ECO:0000256" key="1">
    <source>
        <dbReference type="ARBA" id="ARBA00009608"/>
    </source>
</evidence>
<evidence type="ECO:0000313" key="4">
    <source>
        <dbReference type="EMBL" id="KAL2773356.1"/>
    </source>
</evidence>
<sequence length="451" mass="52810">MSLQTPPRLLELAGQSLLRDEDLAIPTLEELPTELFPPLFKEAFTRRHSKTLTAMVQAWPFTRLPLGSLMQTPDLDTLRAVLDGLDVLLARKVRPSGWKLQVLDLRDVDENFWSIWSGVPLRSPEAMRKRQIAQDCPRMGRQQPLKVAIDCLCIQERNLNEFLTYVFKWAQQRKDLLHLCCKKVEICGMPNYFLRKFLEMVDLNCIQDVKVGNYWELYQLGDFVPYLAQMKSLRKLHFTYIFERNYSWPAREEQTVTKFTSMFLKLDILQKLHMYIVPFLEGHLDQLLRCLKTPLESLAITNCWFSESEMERLFLCPSMSQLKELDLTGIELSDFNPEPLQILLENIAATLQILLLEDCWITDSQLGVILPALSRCHQLKTFNFCGNQISKAVLENLLRHTVGLSKLSLEIYPASRECYDDDFKDIYWERFLQLRAELMEILRDLRQPKRI</sequence>
<evidence type="ECO:0000256" key="3">
    <source>
        <dbReference type="ARBA" id="ARBA00022737"/>
    </source>
</evidence>
<organism evidence="4 5">
    <name type="scientific">Daubentonia madagascariensis</name>
    <name type="common">Aye-aye</name>
    <name type="synonym">Sciurus madagascariensis</name>
    <dbReference type="NCBI Taxonomy" id="31869"/>
    <lineage>
        <taxon>Eukaryota</taxon>
        <taxon>Metazoa</taxon>
        <taxon>Chordata</taxon>
        <taxon>Craniata</taxon>
        <taxon>Vertebrata</taxon>
        <taxon>Euteleostomi</taxon>
        <taxon>Mammalia</taxon>
        <taxon>Eutheria</taxon>
        <taxon>Euarchontoglires</taxon>
        <taxon>Primates</taxon>
        <taxon>Strepsirrhini</taxon>
        <taxon>Chiromyiformes</taxon>
        <taxon>Daubentoniidae</taxon>
        <taxon>Daubentonia</taxon>
    </lineage>
</organism>